<dbReference type="PANTHER" id="PTHR35700:SF3">
    <property type="entry name" value="GENOME ASSEMBLY, CHROMOSOME: A08"/>
    <property type="match status" value="1"/>
</dbReference>
<dbReference type="GO" id="GO:0005739">
    <property type="term" value="C:mitochondrion"/>
    <property type="evidence" value="ECO:0007669"/>
    <property type="project" value="InterPro"/>
</dbReference>
<gene>
    <name evidence="2" type="ORF">POTOM_037718</name>
</gene>
<sequence>MSSLGTSKGILEIAKFGVYVTVPVVLMYAFANNTKNLQKFMGNDLVEMESFEFRLEDKRFPPQQLEMALSEQNPETEVHKEGGKKRRADPRGNFVEAFIHSVPIKDSKTSITRGDEGKGSRIGSQEGYSLMLTRGPQTERERQRLSVCQVSDPSAVNVSNQVTGSEIMVQVASLRPINAEKTICSCKKANDMVRYPAFSDEKNDRLVEPFCALPSKAFSYIDKGILDLIYDTLLRARALP</sequence>
<dbReference type="GO" id="GO:0033617">
    <property type="term" value="P:mitochondrial respiratory chain complex IV assembly"/>
    <property type="evidence" value="ECO:0007669"/>
    <property type="project" value="InterPro"/>
</dbReference>
<evidence type="ECO:0000313" key="3">
    <source>
        <dbReference type="Proteomes" id="UP000886885"/>
    </source>
</evidence>
<keyword evidence="1" id="KW-0472">Membrane</keyword>
<protein>
    <submittedName>
        <fullName evidence="2">Uncharacterized protein</fullName>
    </submittedName>
</protein>
<dbReference type="InterPro" id="IPR018625">
    <property type="entry name" value="Pet100"/>
</dbReference>
<dbReference type="PANTHER" id="PTHR35700">
    <property type="entry name" value="OS07G0181800 PROTEIN"/>
    <property type="match status" value="1"/>
</dbReference>
<evidence type="ECO:0000256" key="1">
    <source>
        <dbReference type="SAM" id="Phobius"/>
    </source>
</evidence>
<organism evidence="2 3">
    <name type="scientific">Populus tomentosa</name>
    <name type="common">Chinese white poplar</name>
    <dbReference type="NCBI Taxonomy" id="118781"/>
    <lineage>
        <taxon>Eukaryota</taxon>
        <taxon>Viridiplantae</taxon>
        <taxon>Streptophyta</taxon>
        <taxon>Embryophyta</taxon>
        <taxon>Tracheophyta</taxon>
        <taxon>Spermatophyta</taxon>
        <taxon>Magnoliopsida</taxon>
        <taxon>eudicotyledons</taxon>
        <taxon>Gunneridae</taxon>
        <taxon>Pentapetalae</taxon>
        <taxon>rosids</taxon>
        <taxon>fabids</taxon>
        <taxon>Malpighiales</taxon>
        <taxon>Salicaceae</taxon>
        <taxon>Saliceae</taxon>
        <taxon>Populus</taxon>
    </lineage>
</organism>
<dbReference type="EMBL" id="JAAWWB010000020">
    <property type="protein sequence ID" value="KAG6757408.1"/>
    <property type="molecule type" value="Genomic_DNA"/>
</dbReference>
<name>A0A8X7YR13_POPTO</name>
<comment type="caution">
    <text evidence="2">The sequence shown here is derived from an EMBL/GenBank/DDBJ whole genome shotgun (WGS) entry which is preliminary data.</text>
</comment>
<accession>A0A8X7YR13</accession>
<feature type="transmembrane region" description="Helical" evidence="1">
    <location>
        <begin position="13"/>
        <end position="31"/>
    </location>
</feature>
<reference evidence="2" key="1">
    <citation type="journal article" date="2020" name="bioRxiv">
        <title>Hybrid origin of Populus tomentosa Carr. identified through genome sequencing and phylogenomic analysis.</title>
        <authorList>
            <person name="An X."/>
            <person name="Gao K."/>
            <person name="Chen Z."/>
            <person name="Li J."/>
            <person name="Yang X."/>
            <person name="Yang X."/>
            <person name="Zhou J."/>
            <person name="Guo T."/>
            <person name="Zhao T."/>
            <person name="Huang S."/>
            <person name="Miao D."/>
            <person name="Khan W.U."/>
            <person name="Rao P."/>
            <person name="Ye M."/>
            <person name="Lei B."/>
            <person name="Liao W."/>
            <person name="Wang J."/>
            <person name="Ji L."/>
            <person name="Li Y."/>
            <person name="Guo B."/>
            <person name="Mustafa N.S."/>
            <person name="Li S."/>
            <person name="Yun Q."/>
            <person name="Keller S.R."/>
            <person name="Mao J."/>
            <person name="Zhang R."/>
            <person name="Strauss S.H."/>
        </authorList>
    </citation>
    <scope>NUCLEOTIDE SEQUENCE</scope>
    <source>
        <strain evidence="2">GM15</strain>
        <tissue evidence="2">Leaf</tissue>
    </source>
</reference>
<dbReference type="Proteomes" id="UP000886885">
    <property type="component" value="Chromosome 10D"/>
</dbReference>
<keyword evidence="1" id="KW-0812">Transmembrane</keyword>
<keyword evidence="1" id="KW-1133">Transmembrane helix</keyword>
<dbReference type="AlphaFoldDB" id="A0A8X7YR13"/>
<dbReference type="Pfam" id="PF09803">
    <property type="entry name" value="Pet100"/>
    <property type="match status" value="1"/>
</dbReference>
<dbReference type="OrthoDB" id="18175at2759"/>
<proteinExistence type="predicted"/>
<keyword evidence="3" id="KW-1185">Reference proteome</keyword>
<evidence type="ECO:0000313" key="2">
    <source>
        <dbReference type="EMBL" id="KAG6757408.1"/>
    </source>
</evidence>